<dbReference type="InterPro" id="IPR044254">
    <property type="entry name" value="At4g02110-like"/>
</dbReference>
<dbReference type="Proteomes" id="UP001604277">
    <property type="component" value="Unassembled WGS sequence"/>
</dbReference>
<dbReference type="PANTHER" id="PTHR47181:SF2">
    <property type="entry name" value="BRCA1 C TERMINUS DOMAIN CONTAINING PROTEIN, EXPRESSED"/>
    <property type="match status" value="1"/>
</dbReference>
<organism evidence="2 3">
    <name type="scientific">Forsythia ovata</name>
    <dbReference type="NCBI Taxonomy" id="205694"/>
    <lineage>
        <taxon>Eukaryota</taxon>
        <taxon>Viridiplantae</taxon>
        <taxon>Streptophyta</taxon>
        <taxon>Embryophyta</taxon>
        <taxon>Tracheophyta</taxon>
        <taxon>Spermatophyta</taxon>
        <taxon>Magnoliopsida</taxon>
        <taxon>eudicotyledons</taxon>
        <taxon>Gunneridae</taxon>
        <taxon>Pentapetalae</taxon>
        <taxon>asterids</taxon>
        <taxon>lamiids</taxon>
        <taxon>Lamiales</taxon>
        <taxon>Oleaceae</taxon>
        <taxon>Forsythieae</taxon>
        <taxon>Forsythia</taxon>
    </lineage>
</organism>
<dbReference type="Gene3D" id="3.40.50.10190">
    <property type="entry name" value="BRCT domain"/>
    <property type="match status" value="1"/>
</dbReference>
<reference evidence="3" key="1">
    <citation type="submission" date="2024-07" db="EMBL/GenBank/DDBJ databases">
        <title>Two chromosome-level genome assemblies of Korean endemic species Abeliophyllum distichum and Forsythia ovata (Oleaceae).</title>
        <authorList>
            <person name="Jang H."/>
        </authorList>
    </citation>
    <scope>NUCLEOTIDE SEQUENCE [LARGE SCALE GENOMIC DNA]</scope>
</reference>
<evidence type="ECO:0000313" key="2">
    <source>
        <dbReference type="EMBL" id="KAL2556603.1"/>
    </source>
</evidence>
<protein>
    <submittedName>
        <fullName evidence="2">BRCT domain-containing protein</fullName>
    </submittedName>
</protein>
<evidence type="ECO:0000259" key="1">
    <source>
        <dbReference type="PROSITE" id="PS50172"/>
    </source>
</evidence>
<dbReference type="InterPro" id="IPR001357">
    <property type="entry name" value="BRCT_dom"/>
</dbReference>
<dbReference type="EMBL" id="JBFOLJ010000001">
    <property type="protein sequence ID" value="KAL2556603.1"/>
    <property type="molecule type" value="Genomic_DNA"/>
</dbReference>
<name>A0ABD1X3Q2_9LAMI</name>
<keyword evidence="3" id="KW-1185">Reference proteome</keyword>
<dbReference type="AlphaFoldDB" id="A0ABD1X3Q2"/>
<sequence length="155" mass="17362">MGSEQDLACDDPSKTFIGVRFVLLGFDSIDKDKTRSKLLECGGFDSGDYGPDCTHVIVDKLIYDDPLCTTARRDGKTLVTALWVDHSFDVGMPVDPTSVMYRPLRALNGIPGAKSLIVCLTGYQRQDRDDIMVLLTPILCFLEINYNTVYRLKFQ</sequence>
<gene>
    <name evidence="2" type="ORF">Fot_01342</name>
</gene>
<accession>A0ABD1X3Q2</accession>
<dbReference type="PANTHER" id="PTHR47181">
    <property type="entry name" value="BRCA1 C TERMINUS DOMAIN CONTAINING PROTEIN, EXPRESSED"/>
    <property type="match status" value="1"/>
</dbReference>
<dbReference type="SUPFAM" id="SSF52113">
    <property type="entry name" value="BRCT domain"/>
    <property type="match status" value="1"/>
</dbReference>
<dbReference type="CDD" id="cd17711">
    <property type="entry name" value="BRCT_PAXIP1_rpt3"/>
    <property type="match status" value="1"/>
</dbReference>
<comment type="caution">
    <text evidence="2">The sequence shown here is derived from an EMBL/GenBank/DDBJ whole genome shotgun (WGS) entry which is preliminary data.</text>
</comment>
<feature type="domain" description="BRCT" evidence="1">
    <location>
        <begin position="11"/>
        <end position="101"/>
    </location>
</feature>
<dbReference type="PROSITE" id="PS50172">
    <property type="entry name" value="BRCT"/>
    <property type="match status" value="1"/>
</dbReference>
<evidence type="ECO:0000313" key="3">
    <source>
        <dbReference type="Proteomes" id="UP001604277"/>
    </source>
</evidence>
<proteinExistence type="predicted"/>
<dbReference type="InterPro" id="IPR036420">
    <property type="entry name" value="BRCT_dom_sf"/>
</dbReference>
<dbReference type="Pfam" id="PF00533">
    <property type="entry name" value="BRCT"/>
    <property type="match status" value="1"/>
</dbReference>